<dbReference type="PROSITE" id="PS51257">
    <property type="entry name" value="PROKAR_LIPOPROTEIN"/>
    <property type="match status" value="1"/>
</dbReference>
<sequence>MSGIWLRLTFILPIGSSSSQVPLPGVTTISGACYDASSDACLCMYALVDQLLLVCHTATPSLSLSLLPSGMQITRWTPVANCLLEPAEWSWPTQWPIISPTLLNPPTPTIAPHPSFGFAKVLG</sequence>
<name>A0A448WQU5_9PLAT</name>
<accession>A0A448WQU5</accession>
<feature type="chain" id="PRO_5019232996" evidence="1">
    <location>
        <begin position="20"/>
        <end position="123"/>
    </location>
</feature>
<reference evidence="2" key="1">
    <citation type="submission" date="2018-11" db="EMBL/GenBank/DDBJ databases">
        <authorList>
            <consortium name="Pathogen Informatics"/>
        </authorList>
    </citation>
    <scope>NUCLEOTIDE SEQUENCE</scope>
</reference>
<proteinExistence type="predicted"/>
<protein>
    <submittedName>
        <fullName evidence="2">Uncharacterized protein</fullName>
    </submittedName>
</protein>
<keyword evidence="1" id="KW-0732">Signal</keyword>
<comment type="caution">
    <text evidence="2">The sequence shown here is derived from an EMBL/GenBank/DDBJ whole genome shotgun (WGS) entry which is preliminary data.</text>
</comment>
<evidence type="ECO:0000313" key="3">
    <source>
        <dbReference type="Proteomes" id="UP000784294"/>
    </source>
</evidence>
<dbReference type="EMBL" id="CAAALY010034666">
    <property type="protein sequence ID" value="VEL17886.1"/>
    <property type="molecule type" value="Genomic_DNA"/>
</dbReference>
<dbReference type="AlphaFoldDB" id="A0A448WQU5"/>
<gene>
    <name evidence="2" type="ORF">PXEA_LOCUS11326</name>
</gene>
<evidence type="ECO:0000313" key="2">
    <source>
        <dbReference type="EMBL" id="VEL17886.1"/>
    </source>
</evidence>
<feature type="signal peptide" evidence="1">
    <location>
        <begin position="1"/>
        <end position="19"/>
    </location>
</feature>
<keyword evidence="3" id="KW-1185">Reference proteome</keyword>
<dbReference type="Proteomes" id="UP000784294">
    <property type="component" value="Unassembled WGS sequence"/>
</dbReference>
<organism evidence="2 3">
    <name type="scientific">Protopolystoma xenopodis</name>
    <dbReference type="NCBI Taxonomy" id="117903"/>
    <lineage>
        <taxon>Eukaryota</taxon>
        <taxon>Metazoa</taxon>
        <taxon>Spiralia</taxon>
        <taxon>Lophotrochozoa</taxon>
        <taxon>Platyhelminthes</taxon>
        <taxon>Monogenea</taxon>
        <taxon>Polyopisthocotylea</taxon>
        <taxon>Polystomatidea</taxon>
        <taxon>Polystomatidae</taxon>
        <taxon>Protopolystoma</taxon>
    </lineage>
</organism>
<evidence type="ECO:0000256" key="1">
    <source>
        <dbReference type="SAM" id="SignalP"/>
    </source>
</evidence>